<name>A0AAD3D9D0_9STRA</name>
<reference evidence="2 3" key="1">
    <citation type="journal article" date="2021" name="Sci. Rep.">
        <title>The genome of the diatom Chaetoceros tenuissimus carries an ancient integrated fragment of an extant virus.</title>
        <authorList>
            <person name="Hongo Y."/>
            <person name="Kimura K."/>
            <person name="Takaki Y."/>
            <person name="Yoshida Y."/>
            <person name="Baba S."/>
            <person name="Kobayashi G."/>
            <person name="Nagasaki K."/>
            <person name="Hano T."/>
            <person name="Tomaru Y."/>
        </authorList>
    </citation>
    <scope>NUCLEOTIDE SEQUENCE [LARGE SCALE GENOMIC DNA]</scope>
    <source>
        <strain evidence="2 3">NIES-3715</strain>
    </source>
</reference>
<comment type="caution">
    <text evidence="2">The sequence shown here is derived from an EMBL/GenBank/DDBJ whole genome shotgun (WGS) entry which is preliminary data.</text>
</comment>
<keyword evidence="1" id="KW-1133">Transmembrane helix</keyword>
<proteinExistence type="predicted"/>
<keyword evidence="1" id="KW-0472">Membrane</keyword>
<evidence type="ECO:0000313" key="3">
    <source>
        <dbReference type="Proteomes" id="UP001054902"/>
    </source>
</evidence>
<evidence type="ECO:0000256" key="1">
    <source>
        <dbReference type="SAM" id="Phobius"/>
    </source>
</evidence>
<organism evidence="2 3">
    <name type="scientific">Chaetoceros tenuissimus</name>
    <dbReference type="NCBI Taxonomy" id="426638"/>
    <lineage>
        <taxon>Eukaryota</taxon>
        <taxon>Sar</taxon>
        <taxon>Stramenopiles</taxon>
        <taxon>Ochrophyta</taxon>
        <taxon>Bacillariophyta</taxon>
        <taxon>Coscinodiscophyceae</taxon>
        <taxon>Chaetocerotophycidae</taxon>
        <taxon>Chaetocerotales</taxon>
        <taxon>Chaetocerotaceae</taxon>
        <taxon>Chaetoceros</taxon>
    </lineage>
</organism>
<dbReference type="AlphaFoldDB" id="A0AAD3D9D0"/>
<sequence>MMSFGGNRSNNSNRKERLAFFLQCVISLSSIHTNRAFAPTSAPHENKCDGQLCSQLIAISAVSQNSGRRGKFHPRKQKALDQFESNFELRMAMHENEYYFNDETNEDQTFLDNDSSVKERREFLKAMFAASSLAAVSTTTSSAANAYEKAYPVTLDFEGNDTSRNLENMRTERISSQKAKAKQTKEDLLQNPLSFKDKKDVFGSIAWGGAIWLLSGSRSNPLVKPIANALYDTSTKKGQWVKDRNEGMFSQVPLAFSILMGILFLVIGVITDRVLLFSTEGDSNVVLQLAGVSLIGGASLELGRIASGEKMKTRENAERDENLANEFEEFASKKLIYGQGGSIHRSEVIKAFRRYFAKYRVENEEYPLGDLEIEQLLRGWNRRMGNLETMSSAGFIKNVKINAQAEIQM</sequence>
<accession>A0AAD3D9D0</accession>
<protein>
    <submittedName>
        <fullName evidence="2">Uncharacterized protein</fullName>
    </submittedName>
</protein>
<keyword evidence="1" id="KW-0812">Transmembrane</keyword>
<feature type="transmembrane region" description="Helical" evidence="1">
    <location>
        <begin position="252"/>
        <end position="270"/>
    </location>
</feature>
<dbReference type="EMBL" id="BLLK01000062">
    <property type="protein sequence ID" value="GFH59076.1"/>
    <property type="molecule type" value="Genomic_DNA"/>
</dbReference>
<gene>
    <name evidence="2" type="ORF">CTEN210_15552</name>
</gene>
<dbReference type="Proteomes" id="UP001054902">
    <property type="component" value="Unassembled WGS sequence"/>
</dbReference>
<keyword evidence="3" id="KW-1185">Reference proteome</keyword>
<evidence type="ECO:0000313" key="2">
    <source>
        <dbReference type="EMBL" id="GFH59076.1"/>
    </source>
</evidence>